<accession>A0A5K3FGE3</accession>
<name>A0A5K3FGE3_MESCO</name>
<dbReference type="AlphaFoldDB" id="A0A5K3FGE3"/>
<protein>
    <submittedName>
        <fullName evidence="1">Mos1 transposase HTH domain-containing protein</fullName>
    </submittedName>
</protein>
<organism evidence="1">
    <name type="scientific">Mesocestoides corti</name>
    <name type="common">Flatworm</name>
    <dbReference type="NCBI Taxonomy" id="53468"/>
    <lineage>
        <taxon>Eukaryota</taxon>
        <taxon>Metazoa</taxon>
        <taxon>Spiralia</taxon>
        <taxon>Lophotrochozoa</taxon>
        <taxon>Platyhelminthes</taxon>
        <taxon>Cestoda</taxon>
        <taxon>Eucestoda</taxon>
        <taxon>Cyclophyllidea</taxon>
        <taxon>Mesocestoididae</taxon>
        <taxon>Mesocestoides</taxon>
    </lineage>
</organism>
<dbReference type="WBParaSite" id="MCU_007179-RA">
    <property type="protein sequence ID" value="MCU_007179-RA"/>
    <property type="gene ID" value="MCU_007179"/>
</dbReference>
<sequence>EGDWDNRIGLLHNHKPKPHVRLRPTESTTLAALLIKNRYSHVSVSRWLHVFLACHSDINRQGIDYDRRGPICQRPYTSLHCLPLMREAILSF</sequence>
<reference evidence="1" key="1">
    <citation type="submission" date="2019-11" db="UniProtKB">
        <authorList>
            <consortium name="WormBaseParasite"/>
        </authorList>
    </citation>
    <scope>IDENTIFICATION</scope>
</reference>
<evidence type="ECO:0000313" key="1">
    <source>
        <dbReference type="WBParaSite" id="MCU_007179-RA"/>
    </source>
</evidence>
<proteinExistence type="predicted"/>